<comment type="catalytic activity">
    <reaction evidence="6">
        <text>L-asparagine + H2O = L-aspartate + NH4(+)</text>
        <dbReference type="Rhea" id="RHEA:21016"/>
        <dbReference type="ChEBI" id="CHEBI:15377"/>
        <dbReference type="ChEBI" id="CHEBI:28938"/>
        <dbReference type="ChEBI" id="CHEBI:29991"/>
        <dbReference type="ChEBI" id="CHEBI:58048"/>
        <dbReference type="EC" id="3.5.1.1"/>
    </reaction>
</comment>
<dbReference type="Pfam" id="PF01112">
    <property type="entry name" value="Asparaginase_2"/>
    <property type="match status" value="1"/>
</dbReference>
<keyword evidence="3" id="KW-0645">Protease</keyword>
<evidence type="ECO:0000256" key="5">
    <source>
        <dbReference type="ARBA" id="ARBA00022813"/>
    </source>
</evidence>
<dbReference type="InterPro" id="IPR033844">
    <property type="entry name" value="ASRGL1_meta"/>
</dbReference>
<evidence type="ECO:0000313" key="11">
    <source>
        <dbReference type="EMBL" id="CAD7275775.1"/>
    </source>
</evidence>
<dbReference type="GO" id="GO:0004067">
    <property type="term" value="F:asparaginase activity"/>
    <property type="evidence" value="ECO:0007669"/>
    <property type="project" value="UniProtKB-EC"/>
</dbReference>
<evidence type="ECO:0008006" key="13">
    <source>
        <dbReference type="Google" id="ProtNLM"/>
    </source>
</evidence>
<evidence type="ECO:0000256" key="4">
    <source>
        <dbReference type="ARBA" id="ARBA00022801"/>
    </source>
</evidence>
<dbReference type="SUPFAM" id="SSF56235">
    <property type="entry name" value="N-terminal nucleophile aminohydrolases (Ntn hydrolases)"/>
    <property type="match status" value="1"/>
</dbReference>
<evidence type="ECO:0000256" key="3">
    <source>
        <dbReference type="ARBA" id="ARBA00022670"/>
    </source>
</evidence>
<proteinExistence type="inferred from homology"/>
<keyword evidence="5" id="KW-0068">Autocatalytic cleavage</keyword>
<keyword evidence="12" id="KW-1185">Reference proteome</keyword>
<evidence type="ECO:0000256" key="7">
    <source>
        <dbReference type="ARBA" id="ARBA00054922"/>
    </source>
</evidence>
<dbReference type="GO" id="GO:0033345">
    <property type="term" value="P:L-asparagine catabolic process via L-aspartate"/>
    <property type="evidence" value="ECO:0007669"/>
    <property type="project" value="TreeGrafter"/>
</dbReference>
<evidence type="ECO:0000313" key="12">
    <source>
        <dbReference type="Proteomes" id="UP000678499"/>
    </source>
</evidence>
<feature type="region of interest" description="Disordered" evidence="10">
    <location>
        <begin position="1"/>
        <end position="26"/>
    </location>
</feature>
<feature type="binding site" evidence="9">
    <location>
        <begin position="292"/>
        <end position="295"/>
    </location>
    <ligand>
        <name>substrate</name>
    </ligand>
</feature>
<dbReference type="PANTHER" id="PTHR10188">
    <property type="entry name" value="L-ASPARAGINASE"/>
    <property type="match status" value="1"/>
</dbReference>
<dbReference type="GO" id="GO:0006508">
    <property type="term" value="P:proteolysis"/>
    <property type="evidence" value="ECO:0007669"/>
    <property type="project" value="UniProtKB-KW"/>
</dbReference>
<evidence type="ECO:0000256" key="6">
    <source>
        <dbReference type="ARBA" id="ARBA00049366"/>
    </source>
</evidence>
<evidence type="ECO:0000256" key="8">
    <source>
        <dbReference type="ARBA" id="ARBA00061780"/>
    </source>
</evidence>
<keyword evidence="4" id="KW-0378">Hydrolase</keyword>
<name>A0A7R9BKQ0_9CRUS</name>
<comment type="similarity">
    <text evidence="2">Belongs to the Ntn-hydrolase family.</text>
</comment>
<dbReference type="AlphaFoldDB" id="A0A7R9BKQ0"/>
<protein>
    <recommendedName>
        <fullName evidence="13">Isoaspartyl peptidase/L-asparaginase</fullName>
    </recommendedName>
</protein>
<gene>
    <name evidence="11" type="ORF">NMOB1V02_LOCUS3564</name>
</gene>
<dbReference type="PANTHER" id="PTHR10188:SF43">
    <property type="entry name" value="ASPARAGINASE (EUROFUNG)"/>
    <property type="match status" value="1"/>
</dbReference>
<evidence type="ECO:0000256" key="9">
    <source>
        <dbReference type="PIRSR" id="PIRSR600246-2"/>
    </source>
</evidence>
<feature type="binding site" evidence="9">
    <location>
        <begin position="315"/>
        <end position="318"/>
    </location>
    <ligand>
        <name>substrate</name>
    </ligand>
</feature>
<organism evidence="11">
    <name type="scientific">Notodromas monacha</name>
    <dbReference type="NCBI Taxonomy" id="399045"/>
    <lineage>
        <taxon>Eukaryota</taxon>
        <taxon>Metazoa</taxon>
        <taxon>Ecdysozoa</taxon>
        <taxon>Arthropoda</taxon>
        <taxon>Crustacea</taxon>
        <taxon>Oligostraca</taxon>
        <taxon>Ostracoda</taxon>
        <taxon>Podocopa</taxon>
        <taxon>Podocopida</taxon>
        <taxon>Cypridocopina</taxon>
        <taxon>Cypridoidea</taxon>
        <taxon>Cyprididae</taxon>
        <taxon>Notodromas</taxon>
    </lineage>
</organism>
<comment type="subunit">
    <text evidence="8">Heterodimer of an alpha and beta chain produced by autocleavage.</text>
</comment>
<accession>A0A7R9BKQ0</accession>
<dbReference type="GO" id="GO:0005737">
    <property type="term" value="C:cytoplasm"/>
    <property type="evidence" value="ECO:0007669"/>
    <property type="project" value="TreeGrafter"/>
</dbReference>
<evidence type="ECO:0000256" key="10">
    <source>
        <dbReference type="SAM" id="MobiDB-lite"/>
    </source>
</evidence>
<dbReference type="EMBL" id="OA882516">
    <property type="protein sequence ID" value="CAD7275775.1"/>
    <property type="molecule type" value="Genomic_DNA"/>
</dbReference>
<comment type="catalytic activity">
    <reaction evidence="1">
        <text>Cleavage of a beta-linked Asp residue from the N-terminus of a polypeptide.</text>
        <dbReference type="EC" id="3.4.19.5"/>
    </reaction>
</comment>
<dbReference type="OrthoDB" id="2262349at2759"/>
<comment type="function">
    <text evidence="7">Has both L-asparaginase and beta-aspartyl peptidase activity. Does not have aspartylglucosaminidase activity and is inactive toward GlcNAc-L-Asn. Likewise, has no activity toward glutamine.</text>
</comment>
<dbReference type="InterPro" id="IPR029055">
    <property type="entry name" value="Ntn_hydrolases_N"/>
</dbReference>
<dbReference type="FunFam" id="3.60.20.30:FF:000001">
    <property type="entry name" value="Isoaspartyl peptidase/L-asparaginase"/>
    <property type="match status" value="1"/>
</dbReference>
<dbReference type="InterPro" id="IPR000246">
    <property type="entry name" value="Peptidase_T2"/>
</dbReference>
<dbReference type="Gene3D" id="3.60.20.30">
    <property type="entry name" value="(Glycosyl)asparaginase"/>
    <property type="match status" value="1"/>
</dbReference>
<dbReference type="GO" id="GO:0008798">
    <property type="term" value="F:beta-aspartyl-peptidase activity"/>
    <property type="evidence" value="ECO:0007669"/>
    <property type="project" value="UniProtKB-EC"/>
</dbReference>
<evidence type="ECO:0000256" key="1">
    <source>
        <dbReference type="ARBA" id="ARBA00000306"/>
    </source>
</evidence>
<evidence type="ECO:0000256" key="2">
    <source>
        <dbReference type="ARBA" id="ARBA00010872"/>
    </source>
</evidence>
<dbReference type="Proteomes" id="UP000678499">
    <property type="component" value="Unassembled WGS sequence"/>
</dbReference>
<reference evidence="11" key="1">
    <citation type="submission" date="2020-11" db="EMBL/GenBank/DDBJ databases">
        <authorList>
            <person name="Tran Van P."/>
        </authorList>
    </citation>
    <scope>NUCLEOTIDE SEQUENCE</scope>
</reference>
<dbReference type="EMBL" id="CAJPEX010000479">
    <property type="protein sequence ID" value="CAG0915927.1"/>
    <property type="molecule type" value="Genomic_DNA"/>
</dbReference>
<sequence>MAGKYVAPPRVPNASRRSKDGVTTATVTTKPVDRKTKPMLIVHAGASKIPDELCMAYLRGVREAANSGFIAMMESKSARDGVEAAVMAMENNPLFFAGTGGALNLEGKVECDAAIMEGRTMKAGAVGGVKTVRNPIRAARMVMDKSDHVLLVGEGAEKFAARNGLPAVDNSNLITEYALKNFKKNQVFNRSIHNSYSAWYQRFCPIQNPCCCLSSLFRRSIRMKLYIKTHFPHLSDRASSKEVTSKTDLKRICSTPAMDGSCDSVGAVALDAQGRTAVALSTGGITGKLPGRLGDSALPGCGFYADDNVGTVCCTGHGEMIMRAALAQRIISAISRGERPQKACQEGLDFMRLRLDGYGGVIAISASGGIGLSFSAFRMPWAYRTTDELHYGIEKGDHFVQKPGDSLDAPLVRFNTRTTVGKLSILNNLSTFNSPIEETGVSNHENVVGSRSSSRAFMRQPWCGSVGGWKVTHGMKQEMGQEL</sequence>
<dbReference type="CDD" id="cd04702">
    <property type="entry name" value="ASRGL1_like"/>
    <property type="match status" value="1"/>
</dbReference>